<organism evidence="1 2">
    <name type="scientific">Fluviicoccus keumensis</name>
    <dbReference type="NCBI Taxonomy" id="1435465"/>
    <lineage>
        <taxon>Bacteria</taxon>
        <taxon>Pseudomonadati</taxon>
        <taxon>Pseudomonadota</taxon>
        <taxon>Gammaproteobacteria</taxon>
        <taxon>Moraxellales</taxon>
        <taxon>Moraxellaceae</taxon>
        <taxon>Fluviicoccus</taxon>
    </lineage>
</organism>
<reference evidence="1 2" key="1">
    <citation type="submission" date="2019-02" db="EMBL/GenBank/DDBJ databases">
        <title>Genomic Encyclopedia of Type Strains, Phase IV (KMG-IV): sequencing the most valuable type-strain genomes for metagenomic binning, comparative biology and taxonomic classification.</title>
        <authorList>
            <person name="Goeker M."/>
        </authorList>
    </citation>
    <scope>NUCLEOTIDE SEQUENCE [LARGE SCALE GENOMIC DNA]</scope>
    <source>
        <strain evidence="1 2">DSM 105135</strain>
    </source>
</reference>
<evidence type="ECO:0000313" key="2">
    <source>
        <dbReference type="Proteomes" id="UP000292423"/>
    </source>
</evidence>
<dbReference type="PANTHER" id="PTHR37805">
    <property type="entry name" value="CYTOPLASMIC PROTEIN-RELATED"/>
    <property type="match status" value="1"/>
</dbReference>
<sequence>MTANDVLRSLRYTLDLSNRHLTDIFRLTGYEIATDELEALLKAEDEDGYLACNHAVLTHFLDGLIIQRRGQQNGKPYEAPKGRTRLTNNDTLKKIRIAFELHEEDMLDTFQLAGMNVTKQELAALFRKQGHHNYRECGDQFLRNFLKGLAIRYRHAPDTAF</sequence>
<accession>A0A4Q7ZB99</accession>
<dbReference type="Proteomes" id="UP000292423">
    <property type="component" value="Unassembled WGS sequence"/>
</dbReference>
<dbReference type="AlphaFoldDB" id="A0A4Q7ZB99"/>
<evidence type="ECO:0000313" key="1">
    <source>
        <dbReference type="EMBL" id="RZU47401.1"/>
    </source>
</evidence>
<dbReference type="InterPro" id="IPR009921">
    <property type="entry name" value="YehS-like"/>
</dbReference>
<protein>
    <submittedName>
        <fullName evidence="1">Uncharacterized protein YehS (DUF1456 family)</fullName>
    </submittedName>
</protein>
<dbReference type="RefSeq" id="WP_130410648.1">
    <property type="nucleotide sequence ID" value="NZ_SHKX01000010.1"/>
</dbReference>
<dbReference type="Pfam" id="PF07308">
    <property type="entry name" value="DUF1456"/>
    <property type="match status" value="2"/>
</dbReference>
<dbReference type="OrthoDB" id="9788465at2"/>
<keyword evidence="2" id="KW-1185">Reference proteome</keyword>
<comment type="caution">
    <text evidence="1">The sequence shown here is derived from an EMBL/GenBank/DDBJ whole genome shotgun (WGS) entry which is preliminary data.</text>
</comment>
<dbReference type="PANTHER" id="PTHR37805:SF1">
    <property type="entry name" value="CYTOPLASMIC PROTEIN"/>
    <property type="match status" value="1"/>
</dbReference>
<gene>
    <name evidence="1" type="ORF">EV700_0363</name>
</gene>
<name>A0A4Q7ZB99_9GAMM</name>
<proteinExistence type="predicted"/>
<dbReference type="EMBL" id="SHKX01000010">
    <property type="protein sequence ID" value="RZU47401.1"/>
    <property type="molecule type" value="Genomic_DNA"/>
</dbReference>